<protein>
    <submittedName>
        <fullName evidence="1">Uncharacterized protein</fullName>
    </submittedName>
</protein>
<proteinExistence type="predicted"/>
<dbReference type="EMBL" id="JACHYB010000001">
    <property type="protein sequence ID" value="MBB3187387.1"/>
    <property type="molecule type" value="Genomic_DNA"/>
</dbReference>
<dbReference type="RefSeq" id="WP_183413149.1">
    <property type="nucleotide sequence ID" value="NZ_JACHYB010000001.1"/>
</dbReference>
<reference evidence="1 2" key="1">
    <citation type="submission" date="2020-08" db="EMBL/GenBank/DDBJ databases">
        <title>Genomic Encyclopedia of Type Strains, Phase IV (KMG-IV): sequencing the most valuable type-strain genomes for metagenomic binning, comparative biology and taxonomic classification.</title>
        <authorList>
            <person name="Goeker M."/>
        </authorList>
    </citation>
    <scope>NUCLEOTIDE SEQUENCE [LARGE SCALE GENOMIC DNA]</scope>
    <source>
        <strain evidence="1 2">DSM 27471</strain>
    </source>
</reference>
<gene>
    <name evidence="1" type="ORF">FHX64_001550</name>
</gene>
<name>A0A7W5DQU2_9PORP</name>
<sequence>MALDFNSLRLRGWFRSVICIVPTALMRRLYGCYRRAKATTLQNKNMPTALQGRYTAQASPVGTMYGIGF</sequence>
<accession>A0A7W5DQU2</accession>
<dbReference type="Proteomes" id="UP000544222">
    <property type="component" value="Unassembled WGS sequence"/>
</dbReference>
<organism evidence="1 2">
    <name type="scientific">Microbacter margulisiae</name>
    <dbReference type="NCBI Taxonomy" id="1350067"/>
    <lineage>
        <taxon>Bacteria</taxon>
        <taxon>Pseudomonadati</taxon>
        <taxon>Bacteroidota</taxon>
        <taxon>Bacteroidia</taxon>
        <taxon>Bacteroidales</taxon>
        <taxon>Porphyromonadaceae</taxon>
        <taxon>Microbacter</taxon>
    </lineage>
</organism>
<dbReference type="AlphaFoldDB" id="A0A7W5DQU2"/>
<comment type="caution">
    <text evidence="1">The sequence shown here is derived from an EMBL/GenBank/DDBJ whole genome shotgun (WGS) entry which is preliminary data.</text>
</comment>
<evidence type="ECO:0000313" key="1">
    <source>
        <dbReference type="EMBL" id="MBB3187387.1"/>
    </source>
</evidence>
<evidence type="ECO:0000313" key="2">
    <source>
        <dbReference type="Proteomes" id="UP000544222"/>
    </source>
</evidence>
<keyword evidence="2" id="KW-1185">Reference proteome</keyword>